<gene>
    <name evidence="7" type="primary">fliS</name>
    <name evidence="7" type="ORF">CJD38_13855</name>
</gene>
<keyword evidence="3 6" id="KW-0963">Cytoplasm</keyword>
<keyword evidence="7" id="KW-0966">Cell projection</keyword>
<comment type="caution">
    <text evidence="7">The sequence shown here is derived from an EMBL/GenBank/DDBJ whole genome shotgun (WGS) entry which is preliminary data.</text>
</comment>
<evidence type="ECO:0000256" key="2">
    <source>
        <dbReference type="ARBA" id="ARBA00008787"/>
    </source>
</evidence>
<keyword evidence="5" id="KW-0143">Chaperone</keyword>
<protein>
    <recommendedName>
        <fullName evidence="6">Flagellar secretion chaperone FliS</fullName>
    </recommendedName>
</protein>
<dbReference type="InterPro" id="IPR003713">
    <property type="entry name" value="FliS"/>
</dbReference>
<dbReference type="CDD" id="cd16098">
    <property type="entry name" value="FliS"/>
    <property type="match status" value="1"/>
</dbReference>
<name>A0A2T5MDZ9_9GAMM</name>
<dbReference type="SUPFAM" id="SSF101116">
    <property type="entry name" value="Flagellar export chaperone FliS"/>
    <property type="match status" value="1"/>
</dbReference>
<evidence type="ECO:0000256" key="4">
    <source>
        <dbReference type="ARBA" id="ARBA00022795"/>
    </source>
</evidence>
<dbReference type="Pfam" id="PF02561">
    <property type="entry name" value="FliS"/>
    <property type="match status" value="1"/>
</dbReference>
<dbReference type="InterPro" id="IPR036584">
    <property type="entry name" value="FliS_sf"/>
</dbReference>
<keyword evidence="7" id="KW-0282">Flagellum</keyword>
<evidence type="ECO:0000256" key="6">
    <source>
        <dbReference type="PIRNR" id="PIRNR039090"/>
    </source>
</evidence>
<organism evidence="7 8">
    <name type="scientific">Stenotrophobium rhamnosiphilum</name>
    <dbReference type="NCBI Taxonomy" id="2029166"/>
    <lineage>
        <taxon>Bacteria</taxon>
        <taxon>Pseudomonadati</taxon>
        <taxon>Pseudomonadota</taxon>
        <taxon>Gammaproteobacteria</taxon>
        <taxon>Nevskiales</taxon>
        <taxon>Nevskiaceae</taxon>
        <taxon>Stenotrophobium</taxon>
    </lineage>
</organism>
<dbReference type="PANTHER" id="PTHR34773">
    <property type="entry name" value="FLAGELLAR SECRETION CHAPERONE FLIS"/>
    <property type="match status" value="1"/>
</dbReference>
<dbReference type="AlphaFoldDB" id="A0A2T5MDZ9"/>
<dbReference type="Gene3D" id="1.20.120.340">
    <property type="entry name" value="Flagellar protein FliS"/>
    <property type="match status" value="1"/>
</dbReference>
<dbReference type="GO" id="GO:0044780">
    <property type="term" value="P:bacterial-type flagellum assembly"/>
    <property type="evidence" value="ECO:0007669"/>
    <property type="project" value="InterPro"/>
</dbReference>
<evidence type="ECO:0000313" key="7">
    <source>
        <dbReference type="EMBL" id="PTU30777.1"/>
    </source>
</evidence>
<dbReference type="EMBL" id="QANS01000005">
    <property type="protein sequence ID" value="PTU30777.1"/>
    <property type="molecule type" value="Genomic_DNA"/>
</dbReference>
<dbReference type="GO" id="GO:0071973">
    <property type="term" value="P:bacterial-type flagellum-dependent cell motility"/>
    <property type="evidence" value="ECO:0007669"/>
    <property type="project" value="TreeGrafter"/>
</dbReference>
<evidence type="ECO:0000313" key="8">
    <source>
        <dbReference type="Proteomes" id="UP000244248"/>
    </source>
</evidence>
<dbReference type="GO" id="GO:0005829">
    <property type="term" value="C:cytosol"/>
    <property type="evidence" value="ECO:0007669"/>
    <property type="project" value="UniProtKB-SubCell"/>
</dbReference>
<evidence type="ECO:0000256" key="1">
    <source>
        <dbReference type="ARBA" id="ARBA00004514"/>
    </source>
</evidence>
<sequence length="136" mass="14864">MAYRQNTALAQYQSNDVAGAMGDASPHQLVQMLLAGALDRLAQAKGGVLRKDRPQKLHGVAKTVAIIEHLRLNLDHEAGGDIARNLENLYDYMVRRLLKANVDDDVAIIDEVAGLLRDVKSAWDAIPLNLRASPLS</sequence>
<proteinExistence type="inferred from homology"/>
<comment type="similarity">
    <text evidence="2 6">Belongs to the FliS family.</text>
</comment>
<keyword evidence="8" id="KW-1185">Reference proteome</keyword>
<comment type="subcellular location">
    <subcellularLocation>
        <location evidence="1 6">Cytoplasm</location>
        <location evidence="1 6">Cytosol</location>
    </subcellularLocation>
</comment>
<accession>A0A2T5MDZ9</accession>
<keyword evidence="7" id="KW-0969">Cilium</keyword>
<keyword evidence="4 6" id="KW-1005">Bacterial flagellum biogenesis</keyword>
<dbReference type="Proteomes" id="UP000244248">
    <property type="component" value="Unassembled WGS sequence"/>
</dbReference>
<evidence type="ECO:0000256" key="5">
    <source>
        <dbReference type="ARBA" id="ARBA00023186"/>
    </source>
</evidence>
<dbReference type="PANTHER" id="PTHR34773:SF1">
    <property type="entry name" value="FLAGELLAR SECRETION CHAPERONE FLIS"/>
    <property type="match status" value="1"/>
</dbReference>
<reference evidence="7 8" key="1">
    <citation type="submission" date="2018-04" db="EMBL/GenBank/DDBJ databases">
        <title>Novel species isolated from glacier.</title>
        <authorList>
            <person name="Liu Q."/>
            <person name="Xin Y.-H."/>
        </authorList>
    </citation>
    <scope>NUCLEOTIDE SEQUENCE [LARGE SCALE GENOMIC DNA]</scope>
    <source>
        <strain evidence="7 8">GT1R17</strain>
    </source>
</reference>
<dbReference type="NCBIfam" id="TIGR00208">
    <property type="entry name" value="fliS"/>
    <property type="match status" value="1"/>
</dbReference>
<evidence type="ECO:0000256" key="3">
    <source>
        <dbReference type="ARBA" id="ARBA00022490"/>
    </source>
</evidence>
<dbReference type="PIRSF" id="PIRSF039090">
    <property type="entry name" value="Flis"/>
    <property type="match status" value="1"/>
</dbReference>
<dbReference type="OrthoDB" id="9792010at2"/>